<feature type="compositionally biased region" description="Polar residues" evidence="1">
    <location>
        <begin position="23"/>
        <end position="32"/>
    </location>
</feature>
<gene>
    <name evidence="2" type="ORF">CEXT_284151</name>
</gene>
<sequence length="133" mass="15802">MFKALKYRNKVNKANESPKPDGENSQNQYSSSTLNEKQLISFKNLSLSRLFHNAKKLVQNRRNIARRMGHRNQPLTLCYKMDYLSVKRQLSLHTKAVLQKPSDQLFRAVYPYPLQFCHLKMMCLLLEYWKTYS</sequence>
<reference evidence="2 3" key="1">
    <citation type="submission" date="2021-06" db="EMBL/GenBank/DDBJ databases">
        <title>Caerostris extrusa draft genome.</title>
        <authorList>
            <person name="Kono N."/>
            <person name="Arakawa K."/>
        </authorList>
    </citation>
    <scope>NUCLEOTIDE SEQUENCE [LARGE SCALE GENOMIC DNA]</scope>
</reference>
<keyword evidence="3" id="KW-1185">Reference proteome</keyword>
<evidence type="ECO:0000313" key="3">
    <source>
        <dbReference type="Proteomes" id="UP001054945"/>
    </source>
</evidence>
<evidence type="ECO:0000256" key="1">
    <source>
        <dbReference type="SAM" id="MobiDB-lite"/>
    </source>
</evidence>
<dbReference type="EMBL" id="BPLR01021406">
    <property type="protein sequence ID" value="GIX89232.1"/>
    <property type="molecule type" value="Genomic_DNA"/>
</dbReference>
<name>A0AAV4P1X5_CAEEX</name>
<protein>
    <submittedName>
        <fullName evidence="2">Uncharacterized protein</fullName>
    </submittedName>
</protein>
<organism evidence="2 3">
    <name type="scientific">Caerostris extrusa</name>
    <name type="common">Bark spider</name>
    <name type="synonym">Caerostris bankana</name>
    <dbReference type="NCBI Taxonomy" id="172846"/>
    <lineage>
        <taxon>Eukaryota</taxon>
        <taxon>Metazoa</taxon>
        <taxon>Ecdysozoa</taxon>
        <taxon>Arthropoda</taxon>
        <taxon>Chelicerata</taxon>
        <taxon>Arachnida</taxon>
        <taxon>Araneae</taxon>
        <taxon>Araneomorphae</taxon>
        <taxon>Entelegynae</taxon>
        <taxon>Araneoidea</taxon>
        <taxon>Araneidae</taxon>
        <taxon>Caerostris</taxon>
    </lineage>
</organism>
<dbReference type="AlphaFoldDB" id="A0AAV4P1X5"/>
<feature type="region of interest" description="Disordered" evidence="1">
    <location>
        <begin position="1"/>
        <end position="32"/>
    </location>
</feature>
<evidence type="ECO:0000313" key="2">
    <source>
        <dbReference type="EMBL" id="GIX89232.1"/>
    </source>
</evidence>
<dbReference type="Proteomes" id="UP001054945">
    <property type="component" value="Unassembled WGS sequence"/>
</dbReference>
<proteinExistence type="predicted"/>
<comment type="caution">
    <text evidence="2">The sequence shown here is derived from an EMBL/GenBank/DDBJ whole genome shotgun (WGS) entry which is preliminary data.</text>
</comment>
<feature type="compositionally biased region" description="Basic residues" evidence="1">
    <location>
        <begin position="1"/>
        <end position="11"/>
    </location>
</feature>
<accession>A0AAV4P1X5</accession>